<comment type="caution">
    <text evidence="8">The sequence shown here is derived from an EMBL/GenBank/DDBJ whole genome shotgun (WGS) entry which is preliminary data.</text>
</comment>
<gene>
    <name evidence="8" type="ORF">KP79_PYT03739</name>
</gene>
<dbReference type="GO" id="GO:0007165">
    <property type="term" value="P:signal transduction"/>
    <property type="evidence" value="ECO:0007669"/>
    <property type="project" value="TreeGrafter"/>
</dbReference>
<dbReference type="InterPro" id="IPR036938">
    <property type="entry name" value="PAP2/HPO_sf"/>
</dbReference>
<proteinExistence type="inferred from homology"/>
<dbReference type="SMART" id="SM00014">
    <property type="entry name" value="acidPPc"/>
    <property type="match status" value="1"/>
</dbReference>
<keyword evidence="8" id="KW-0378">Hydrolase</keyword>
<keyword evidence="3 6" id="KW-0812">Transmembrane</keyword>
<dbReference type="SUPFAM" id="SSF48317">
    <property type="entry name" value="Acid phosphatase/Vanadium-dependent haloperoxidase"/>
    <property type="match status" value="1"/>
</dbReference>
<reference evidence="8 9" key="1">
    <citation type="journal article" date="2017" name="Nat. Ecol. Evol.">
        <title>Scallop genome provides insights into evolution of bilaterian karyotype and development.</title>
        <authorList>
            <person name="Wang S."/>
            <person name="Zhang J."/>
            <person name="Jiao W."/>
            <person name="Li J."/>
            <person name="Xun X."/>
            <person name="Sun Y."/>
            <person name="Guo X."/>
            <person name="Huan P."/>
            <person name="Dong B."/>
            <person name="Zhang L."/>
            <person name="Hu X."/>
            <person name="Sun X."/>
            <person name="Wang J."/>
            <person name="Zhao C."/>
            <person name="Wang Y."/>
            <person name="Wang D."/>
            <person name="Huang X."/>
            <person name="Wang R."/>
            <person name="Lv J."/>
            <person name="Li Y."/>
            <person name="Zhang Z."/>
            <person name="Liu B."/>
            <person name="Lu W."/>
            <person name="Hui Y."/>
            <person name="Liang J."/>
            <person name="Zhou Z."/>
            <person name="Hou R."/>
            <person name="Li X."/>
            <person name="Liu Y."/>
            <person name="Li H."/>
            <person name="Ning X."/>
            <person name="Lin Y."/>
            <person name="Zhao L."/>
            <person name="Xing Q."/>
            <person name="Dou J."/>
            <person name="Li Y."/>
            <person name="Mao J."/>
            <person name="Guo H."/>
            <person name="Dou H."/>
            <person name="Li T."/>
            <person name="Mu C."/>
            <person name="Jiang W."/>
            <person name="Fu Q."/>
            <person name="Fu X."/>
            <person name="Miao Y."/>
            <person name="Liu J."/>
            <person name="Yu Q."/>
            <person name="Li R."/>
            <person name="Liao H."/>
            <person name="Li X."/>
            <person name="Kong Y."/>
            <person name="Jiang Z."/>
            <person name="Chourrout D."/>
            <person name="Li R."/>
            <person name="Bao Z."/>
        </authorList>
    </citation>
    <scope>NUCLEOTIDE SEQUENCE [LARGE SCALE GENOMIC DNA]</scope>
    <source>
        <strain evidence="8 9">PY_sf001</strain>
    </source>
</reference>
<dbReference type="Gene3D" id="1.20.144.10">
    <property type="entry name" value="Phosphatidic acid phosphatase type 2/haloperoxidase"/>
    <property type="match status" value="1"/>
</dbReference>
<dbReference type="Pfam" id="PF01569">
    <property type="entry name" value="PAP2"/>
    <property type="match status" value="1"/>
</dbReference>
<evidence type="ECO:0000256" key="3">
    <source>
        <dbReference type="ARBA" id="ARBA00022692"/>
    </source>
</evidence>
<dbReference type="InterPro" id="IPR043216">
    <property type="entry name" value="PAP-like"/>
</dbReference>
<evidence type="ECO:0000256" key="5">
    <source>
        <dbReference type="ARBA" id="ARBA00023136"/>
    </source>
</evidence>
<keyword evidence="4 6" id="KW-1133">Transmembrane helix</keyword>
<name>A0A210QAQ0_MIZYE</name>
<dbReference type="CDD" id="cd03384">
    <property type="entry name" value="PAP2_wunen"/>
    <property type="match status" value="1"/>
</dbReference>
<organism evidence="8 9">
    <name type="scientific">Mizuhopecten yessoensis</name>
    <name type="common">Japanese scallop</name>
    <name type="synonym">Patinopecten yessoensis</name>
    <dbReference type="NCBI Taxonomy" id="6573"/>
    <lineage>
        <taxon>Eukaryota</taxon>
        <taxon>Metazoa</taxon>
        <taxon>Spiralia</taxon>
        <taxon>Lophotrochozoa</taxon>
        <taxon>Mollusca</taxon>
        <taxon>Bivalvia</taxon>
        <taxon>Autobranchia</taxon>
        <taxon>Pteriomorphia</taxon>
        <taxon>Pectinida</taxon>
        <taxon>Pectinoidea</taxon>
        <taxon>Pectinidae</taxon>
        <taxon>Mizuhopecten</taxon>
    </lineage>
</organism>
<evidence type="ECO:0000313" key="9">
    <source>
        <dbReference type="Proteomes" id="UP000242188"/>
    </source>
</evidence>
<evidence type="ECO:0000256" key="4">
    <source>
        <dbReference type="ARBA" id="ARBA00022989"/>
    </source>
</evidence>
<dbReference type="PANTHER" id="PTHR10165:SF103">
    <property type="entry name" value="PHOSPHOLIPID PHOSPHATASE HOMOLOG 1.2 HOMOLOG"/>
    <property type="match status" value="1"/>
</dbReference>
<feature type="transmembrane region" description="Helical" evidence="6">
    <location>
        <begin position="103"/>
        <end position="125"/>
    </location>
</feature>
<evidence type="ECO:0000313" key="8">
    <source>
        <dbReference type="EMBL" id="OWF45810.1"/>
    </source>
</evidence>
<dbReference type="OrthoDB" id="8907274at2759"/>
<evidence type="ECO:0000256" key="2">
    <source>
        <dbReference type="ARBA" id="ARBA00008816"/>
    </source>
</evidence>
<keyword evidence="9" id="KW-1185">Reference proteome</keyword>
<dbReference type="GO" id="GO:0046839">
    <property type="term" value="P:phospholipid dephosphorylation"/>
    <property type="evidence" value="ECO:0007669"/>
    <property type="project" value="TreeGrafter"/>
</dbReference>
<dbReference type="PANTHER" id="PTHR10165">
    <property type="entry name" value="LIPID PHOSPHATE PHOSPHATASE"/>
    <property type="match status" value="1"/>
</dbReference>
<dbReference type="STRING" id="6573.A0A210QAQ0"/>
<comment type="subcellular location">
    <subcellularLocation>
        <location evidence="1">Membrane</location>
        <topology evidence="1">Multi-pass membrane protein</topology>
    </subcellularLocation>
</comment>
<keyword evidence="5 6" id="KW-0472">Membrane</keyword>
<dbReference type="GO" id="GO:0006644">
    <property type="term" value="P:phospholipid metabolic process"/>
    <property type="evidence" value="ECO:0007669"/>
    <property type="project" value="InterPro"/>
</dbReference>
<comment type="similarity">
    <text evidence="2">Belongs to the PA-phosphatase related phosphoesterase family.</text>
</comment>
<feature type="transmembrane region" description="Helical" evidence="6">
    <location>
        <begin position="173"/>
        <end position="191"/>
    </location>
</feature>
<dbReference type="InterPro" id="IPR000326">
    <property type="entry name" value="PAP2/HPO"/>
</dbReference>
<sequence>MKTGWKVVADIFVYLAVSAFTFMLVFDKIPMIRPFERGFYCDDQSIMYPIVEESIDDGTIIAMSLLIFPAAVIIVELFYACYNGSCSDIRGTMWVYIKNLYRTVGSYLFGGTATILVVETLKLFFGRLRPNFIAMCRPNFTAIDCTQGFIREFHCNETDEEVLADLRKSFPSGHSAAAAYGMLFLAVYLQFRLLLKWVRLLRPLLQTLVIILGVFICASRLQDYRHHPGDVIGGAIVGALGCLLTVIFLSDKMHYMNRSYLRKMEELNKTQMQMGQYYKGNDNFAFRDSAFSINMNQLSVKNGQDRHSETALP</sequence>
<dbReference type="GO" id="GO:0008195">
    <property type="term" value="F:phosphatidate phosphatase activity"/>
    <property type="evidence" value="ECO:0007669"/>
    <property type="project" value="TreeGrafter"/>
</dbReference>
<dbReference type="GO" id="GO:0005886">
    <property type="term" value="C:plasma membrane"/>
    <property type="evidence" value="ECO:0007669"/>
    <property type="project" value="TreeGrafter"/>
</dbReference>
<protein>
    <submittedName>
        <fullName evidence="8">Lipid phosphate phosphohydrolase 3</fullName>
    </submittedName>
</protein>
<feature type="transmembrane region" description="Helical" evidence="6">
    <location>
        <begin position="60"/>
        <end position="82"/>
    </location>
</feature>
<feature type="transmembrane region" description="Helical" evidence="6">
    <location>
        <begin position="203"/>
        <end position="221"/>
    </location>
</feature>
<dbReference type="Proteomes" id="UP000242188">
    <property type="component" value="Unassembled WGS sequence"/>
</dbReference>
<feature type="transmembrane region" description="Helical" evidence="6">
    <location>
        <begin position="227"/>
        <end position="249"/>
    </location>
</feature>
<evidence type="ECO:0000259" key="7">
    <source>
        <dbReference type="SMART" id="SM00014"/>
    </source>
</evidence>
<evidence type="ECO:0000256" key="1">
    <source>
        <dbReference type="ARBA" id="ARBA00004141"/>
    </source>
</evidence>
<accession>A0A210QAQ0</accession>
<evidence type="ECO:0000256" key="6">
    <source>
        <dbReference type="SAM" id="Phobius"/>
    </source>
</evidence>
<feature type="domain" description="Phosphatidic acid phosphatase type 2/haloperoxidase" evidence="7">
    <location>
        <begin position="104"/>
        <end position="246"/>
    </location>
</feature>
<dbReference type="AlphaFoldDB" id="A0A210QAQ0"/>
<feature type="transmembrane region" description="Helical" evidence="6">
    <location>
        <begin position="7"/>
        <end position="26"/>
    </location>
</feature>
<dbReference type="EMBL" id="NEDP02004395">
    <property type="protein sequence ID" value="OWF45810.1"/>
    <property type="molecule type" value="Genomic_DNA"/>
</dbReference>